<name>A0A2T2NTG6_CORCC</name>
<sequence length="302" mass="35430">MENQPRNTPATKDKIHRRMPKHTSRPMLATIYSYQRIDRSFLKGKETLWRIYIDGKCVHNHIKDESSKMIVEDYGIFHTDYAQFQRGEGNFFRQSLRFVWLRANPLISHSNDKYDWSQLDNVGEIRVEVYYGQTISPKETAPDSAIRLVSSKQRFNPDFKLIGVPKEEFENDSKSLQVEQVLKQDGPDNRLFHPYDNPCAVFSFYYRTREDLKKLGVIAETPTPGPDMESAKSGEKGMNQYIEQEKPEFVRQRTVEDFDPDATESEIEDVPVEGKRRTVYDVNQDDEGSVRLMRRKVKRFKT</sequence>
<feature type="domain" description="DUF7918" evidence="2">
    <location>
        <begin position="43"/>
        <end position="220"/>
    </location>
</feature>
<gene>
    <name evidence="3" type="ORF">BS50DRAFT_632590</name>
</gene>
<protein>
    <recommendedName>
        <fullName evidence="2">DUF7918 domain-containing protein</fullName>
    </recommendedName>
</protein>
<feature type="compositionally biased region" description="Polar residues" evidence="1">
    <location>
        <begin position="1"/>
        <end position="10"/>
    </location>
</feature>
<organism evidence="3 4">
    <name type="scientific">Corynespora cassiicola Philippines</name>
    <dbReference type="NCBI Taxonomy" id="1448308"/>
    <lineage>
        <taxon>Eukaryota</taxon>
        <taxon>Fungi</taxon>
        <taxon>Dikarya</taxon>
        <taxon>Ascomycota</taxon>
        <taxon>Pezizomycotina</taxon>
        <taxon>Dothideomycetes</taxon>
        <taxon>Pleosporomycetidae</taxon>
        <taxon>Pleosporales</taxon>
        <taxon>Corynesporascaceae</taxon>
        <taxon>Corynespora</taxon>
    </lineage>
</organism>
<evidence type="ECO:0000256" key="1">
    <source>
        <dbReference type="SAM" id="MobiDB-lite"/>
    </source>
</evidence>
<dbReference type="Pfam" id="PF25534">
    <property type="entry name" value="DUF7918"/>
    <property type="match status" value="1"/>
</dbReference>
<proteinExistence type="predicted"/>
<evidence type="ECO:0000259" key="2">
    <source>
        <dbReference type="Pfam" id="PF25534"/>
    </source>
</evidence>
<accession>A0A2T2NTG6</accession>
<feature type="region of interest" description="Disordered" evidence="1">
    <location>
        <begin position="1"/>
        <end position="20"/>
    </location>
</feature>
<evidence type="ECO:0000313" key="3">
    <source>
        <dbReference type="EMBL" id="PSN68693.1"/>
    </source>
</evidence>
<dbReference type="EMBL" id="KZ678133">
    <property type="protein sequence ID" value="PSN68693.1"/>
    <property type="molecule type" value="Genomic_DNA"/>
</dbReference>
<reference evidence="3 4" key="1">
    <citation type="journal article" date="2018" name="Front. Microbiol.">
        <title>Genome-Wide Analysis of Corynespora cassiicola Leaf Fall Disease Putative Effectors.</title>
        <authorList>
            <person name="Lopez D."/>
            <person name="Ribeiro S."/>
            <person name="Label P."/>
            <person name="Fumanal B."/>
            <person name="Venisse J.S."/>
            <person name="Kohler A."/>
            <person name="de Oliveira R.R."/>
            <person name="Labutti K."/>
            <person name="Lipzen A."/>
            <person name="Lail K."/>
            <person name="Bauer D."/>
            <person name="Ohm R.A."/>
            <person name="Barry K.W."/>
            <person name="Spatafora J."/>
            <person name="Grigoriev I.V."/>
            <person name="Martin F.M."/>
            <person name="Pujade-Renaud V."/>
        </authorList>
    </citation>
    <scope>NUCLEOTIDE SEQUENCE [LARGE SCALE GENOMIC DNA]</scope>
    <source>
        <strain evidence="3 4">Philippines</strain>
    </source>
</reference>
<dbReference type="AlphaFoldDB" id="A0A2T2NTG6"/>
<dbReference type="Proteomes" id="UP000240883">
    <property type="component" value="Unassembled WGS sequence"/>
</dbReference>
<evidence type="ECO:0000313" key="4">
    <source>
        <dbReference type="Proteomes" id="UP000240883"/>
    </source>
</evidence>
<keyword evidence="4" id="KW-1185">Reference proteome</keyword>
<dbReference type="InterPro" id="IPR057678">
    <property type="entry name" value="DUF7918"/>
</dbReference>